<dbReference type="InterPro" id="IPR036866">
    <property type="entry name" value="RibonucZ/Hydroxyglut_hydro"/>
</dbReference>
<dbReference type="GO" id="GO:0004521">
    <property type="term" value="F:RNA endonuclease activity"/>
    <property type="evidence" value="ECO:0007669"/>
    <property type="project" value="TreeGrafter"/>
</dbReference>
<dbReference type="PANTHER" id="PTHR11203:SF49">
    <property type="entry name" value="BLL1145 PROTEIN"/>
    <property type="match status" value="1"/>
</dbReference>
<dbReference type="InterPro" id="IPR026360">
    <property type="entry name" value="Xnuc_lig_assoc"/>
</dbReference>
<reference evidence="2" key="1">
    <citation type="submission" date="2016-11" db="EMBL/GenBank/DDBJ databases">
        <authorList>
            <person name="Varghese N."/>
            <person name="Submissions S."/>
        </authorList>
    </citation>
    <scope>NUCLEOTIDE SEQUENCE [LARGE SCALE GENOMIC DNA]</scope>
    <source>
        <strain evidence="2">CGMCC 1.8995</strain>
    </source>
</reference>
<dbReference type="Proteomes" id="UP000184520">
    <property type="component" value="Unassembled WGS sequence"/>
</dbReference>
<gene>
    <name evidence="1" type="ORF">SAMN05216361_0199</name>
</gene>
<dbReference type="EMBL" id="FQWD01000001">
    <property type="protein sequence ID" value="SHF72589.1"/>
    <property type="molecule type" value="Genomic_DNA"/>
</dbReference>
<dbReference type="Gene3D" id="3.60.15.10">
    <property type="entry name" value="Ribonuclease Z/Hydroxyacylglutathione hydrolase-like"/>
    <property type="match status" value="1"/>
</dbReference>
<dbReference type="NCBIfam" id="TIGR04122">
    <property type="entry name" value="Xnuc_lig_assoc"/>
    <property type="match status" value="1"/>
</dbReference>
<dbReference type="PANTHER" id="PTHR11203">
    <property type="entry name" value="CLEAVAGE AND POLYADENYLATION SPECIFICITY FACTOR FAMILY MEMBER"/>
    <property type="match status" value="1"/>
</dbReference>
<evidence type="ECO:0000313" key="2">
    <source>
        <dbReference type="Proteomes" id="UP000184520"/>
    </source>
</evidence>
<dbReference type="STRING" id="634436.SAMN05216361_0199"/>
<dbReference type="Gene3D" id="3.40.50.10890">
    <property type="match status" value="1"/>
</dbReference>
<dbReference type="AlphaFoldDB" id="A0A1M5E045"/>
<organism evidence="1 2">
    <name type="scientific">Marisediminitalea aggregata</name>
    <dbReference type="NCBI Taxonomy" id="634436"/>
    <lineage>
        <taxon>Bacteria</taxon>
        <taxon>Pseudomonadati</taxon>
        <taxon>Pseudomonadota</taxon>
        <taxon>Gammaproteobacteria</taxon>
        <taxon>Alteromonadales</taxon>
        <taxon>Alteromonadaceae</taxon>
        <taxon>Marisediminitalea</taxon>
    </lineage>
</organism>
<sequence length="340" mass="37620">MDASQWLHKQPQGLYCEPADCYIDPLHPVEHALITHAHADHAIGGHQSVTATASTLAIMQTRYGEDMAGSTQAVNYREQITLGSPNDPVTCVFYPAGHILGSAQILLCYRGTRVVISGDYKRQSDPTCLPFKPVPCDVFITEATFALPVFKHPSIEQEMAKLLDSLAVFPERCHLVGVYALGKCQRVILALRAIGYTSPIYLHGAQRKLCDLYERQGIELGELIDVAEVSDKQSLAGNIVLAPPSALSDRWSRTLPNVRRAMASGWMQIRARAKQRQVELPLVVSDHCDWQALLDTIEEVNPNEVWITHGREDALLHALTQQGRTAQALSMVGYESDTQD</sequence>
<dbReference type="SUPFAM" id="SSF56281">
    <property type="entry name" value="Metallo-hydrolase/oxidoreductase"/>
    <property type="match status" value="1"/>
</dbReference>
<dbReference type="RefSeq" id="WP_073316637.1">
    <property type="nucleotide sequence ID" value="NZ_FQWD01000001.1"/>
</dbReference>
<dbReference type="InterPro" id="IPR050698">
    <property type="entry name" value="MBL"/>
</dbReference>
<accession>A0A1M5E045</accession>
<name>A0A1M5E045_9ALTE</name>
<evidence type="ECO:0000313" key="1">
    <source>
        <dbReference type="EMBL" id="SHF72589.1"/>
    </source>
</evidence>
<keyword evidence="2" id="KW-1185">Reference proteome</keyword>
<proteinExistence type="predicted"/>
<protein>
    <submittedName>
        <fullName evidence="1">Putative mRNA 3-end processing factor</fullName>
    </submittedName>
</protein>
<dbReference type="OrthoDB" id="9803916at2"/>